<dbReference type="PANTHER" id="PTHR21243">
    <property type="entry name" value="PROTEIN SCAI"/>
    <property type="match status" value="1"/>
</dbReference>
<feature type="region of interest" description="Disordered" evidence="1">
    <location>
        <begin position="1"/>
        <end position="35"/>
    </location>
</feature>
<dbReference type="OrthoDB" id="525027at2759"/>
<dbReference type="EMBL" id="JANBUW010001666">
    <property type="protein sequence ID" value="KAJ2842691.1"/>
    <property type="molecule type" value="Genomic_DNA"/>
</dbReference>
<evidence type="ECO:0000313" key="2">
    <source>
        <dbReference type="EMBL" id="KAJ2842691.1"/>
    </source>
</evidence>
<gene>
    <name evidence="2" type="ORF">IWW36_005818</name>
</gene>
<dbReference type="AlphaFoldDB" id="A0A9W8I6Z9"/>
<dbReference type="GO" id="GO:0006351">
    <property type="term" value="P:DNA-templated transcription"/>
    <property type="evidence" value="ECO:0007669"/>
    <property type="project" value="InterPro"/>
</dbReference>
<keyword evidence="3" id="KW-1185">Reference proteome</keyword>
<dbReference type="InterPro" id="IPR022709">
    <property type="entry name" value="SCAI"/>
</dbReference>
<feature type="compositionally biased region" description="Basic and acidic residues" evidence="1">
    <location>
        <begin position="10"/>
        <end position="32"/>
    </location>
</feature>
<evidence type="ECO:0000256" key="1">
    <source>
        <dbReference type="SAM" id="MobiDB-lite"/>
    </source>
</evidence>
<organism evidence="2 3">
    <name type="scientific">Coemansia brasiliensis</name>
    <dbReference type="NCBI Taxonomy" id="2650707"/>
    <lineage>
        <taxon>Eukaryota</taxon>
        <taxon>Fungi</taxon>
        <taxon>Fungi incertae sedis</taxon>
        <taxon>Zoopagomycota</taxon>
        <taxon>Kickxellomycotina</taxon>
        <taxon>Kickxellomycetes</taxon>
        <taxon>Kickxellales</taxon>
        <taxon>Kickxellaceae</taxon>
        <taxon>Coemansia</taxon>
    </lineage>
</organism>
<evidence type="ECO:0000313" key="3">
    <source>
        <dbReference type="Proteomes" id="UP001139887"/>
    </source>
</evidence>
<dbReference type="Proteomes" id="UP001139887">
    <property type="component" value="Unassembled WGS sequence"/>
</dbReference>
<accession>A0A9W8I6Z9</accession>
<dbReference type="GO" id="GO:0003714">
    <property type="term" value="F:transcription corepressor activity"/>
    <property type="evidence" value="ECO:0007669"/>
    <property type="project" value="InterPro"/>
</dbReference>
<comment type="caution">
    <text evidence="2">The sequence shown here is derived from an EMBL/GenBank/DDBJ whole genome shotgun (WGS) entry which is preliminary data.</text>
</comment>
<sequence length="318" mass="35839">MAKSDIVVSEPKEKLKDKAAEGSNERDMDRAVRRPNPHKYVLYQPSISQIQVYLANAFREVGEQGCVLLYLSSDGQYVDTTDDANKSIATQSGFIGGVSTMRRAASEAKQDRGTEQLIHTLHPADLVPFTRKALFLIVESECSMAYRNIPNLFNQPLLCLLSPTAYPIQTNTGNIYTFFLHSPIVAFCVIAQITTMSASKWIQLQRMFDDFEYAVWEILLAQINDTGVRKFMSDDFLRQIIIRHVLCSVVLGSHVEFTRAEHLPQSSPEHFQDVVKLPSLMLKARDIVEFCAVTETFRVNESTSEPQQHSADVISTTL</sequence>
<name>A0A9W8I6Z9_9FUNG</name>
<protein>
    <submittedName>
        <fullName evidence="2">Uncharacterized protein</fullName>
    </submittedName>
</protein>
<proteinExistence type="predicted"/>
<reference evidence="2" key="1">
    <citation type="submission" date="2022-07" db="EMBL/GenBank/DDBJ databases">
        <title>Phylogenomic reconstructions and comparative analyses of Kickxellomycotina fungi.</title>
        <authorList>
            <person name="Reynolds N.K."/>
            <person name="Stajich J.E."/>
            <person name="Barry K."/>
            <person name="Grigoriev I.V."/>
            <person name="Crous P."/>
            <person name="Smith M.E."/>
        </authorList>
    </citation>
    <scope>NUCLEOTIDE SEQUENCE</scope>
    <source>
        <strain evidence="2">NRRL 1566</strain>
    </source>
</reference>
<dbReference type="Pfam" id="PF12070">
    <property type="entry name" value="SCAI"/>
    <property type="match status" value="1"/>
</dbReference>